<evidence type="ECO:0000256" key="2">
    <source>
        <dbReference type="SAM" id="SignalP"/>
    </source>
</evidence>
<feature type="signal peptide" evidence="2">
    <location>
        <begin position="1"/>
        <end position="21"/>
    </location>
</feature>
<protein>
    <recommendedName>
        <fullName evidence="5">Septum formation-related domain-containing protein</fullName>
    </recommendedName>
</protein>
<feature type="compositionally biased region" description="Low complexity" evidence="1">
    <location>
        <begin position="39"/>
        <end position="49"/>
    </location>
</feature>
<evidence type="ECO:0000256" key="1">
    <source>
        <dbReference type="SAM" id="MobiDB-lite"/>
    </source>
</evidence>
<reference evidence="3 4" key="1">
    <citation type="submission" date="2018-12" db="EMBL/GenBank/DDBJ databases">
        <authorList>
            <consortium name="Pathogen Informatics"/>
        </authorList>
    </citation>
    <scope>NUCLEOTIDE SEQUENCE [LARGE SCALE GENOMIC DNA]</scope>
    <source>
        <strain evidence="3 4">NCTC11923</strain>
    </source>
</reference>
<dbReference type="RefSeq" id="WP_026427889.1">
    <property type="nucleotide sequence ID" value="NZ_LR134363.1"/>
</dbReference>
<keyword evidence="2" id="KW-0732">Signal</keyword>
<dbReference type="EMBL" id="LR134363">
    <property type="protein sequence ID" value="VEG73513.1"/>
    <property type="molecule type" value="Genomic_DNA"/>
</dbReference>
<feature type="compositionally biased region" description="Gly residues" evidence="1">
    <location>
        <begin position="184"/>
        <end position="204"/>
    </location>
</feature>
<dbReference type="STRING" id="1278298.GCA_000428685_01119"/>
<feature type="region of interest" description="Disordered" evidence="1">
    <location>
        <begin position="182"/>
        <end position="204"/>
    </location>
</feature>
<evidence type="ECO:0000313" key="4">
    <source>
        <dbReference type="Proteomes" id="UP000276899"/>
    </source>
</evidence>
<dbReference type="PROSITE" id="PS51257">
    <property type="entry name" value="PROKAR_LIPOPROTEIN"/>
    <property type="match status" value="1"/>
</dbReference>
<dbReference type="KEGG" id="asla:NCTC11923_00118"/>
<feature type="region of interest" description="Disordered" evidence="1">
    <location>
        <begin position="34"/>
        <end position="73"/>
    </location>
</feature>
<evidence type="ECO:0000313" key="3">
    <source>
        <dbReference type="EMBL" id="VEG73513.1"/>
    </source>
</evidence>
<accession>A0A448K962</accession>
<sequence>MRARTLFLIPALPLLALGITACQTYTPIAITSVEPSKGASDSASESPSESPSPEPEDSPTPSPTSSPDSTPESVAITSLSVGDCILNPGENSGATMERVDCGVSHYGEMFYTGTSGLTDYDETSLTDEIQLACESAMTSYMAPGSTDGYSFKYWYPQATAWAAGNHDYYCVAIKEDETDFTGTLKGGGSDGGSGGGSGGGSETT</sequence>
<name>A0A448K962_9ACTO</name>
<keyword evidence="4" id="KW-1185">Reference proteome</keyword>
<dbReference type="Proteomes" id="UP000276899">
    <property type="component" value="Chromosome"/>
</dbReference>
<feature type="compositionally biased region" description="Pro residues" evidence="1">
    <location>
        <begin position="50"/>
        <end position="64"/>
    </location>
</feature>
<dbReference type="AlphaFoldDB" id="A0A448K962"/>
<evidence type="ECO:0008006" key="5">
    <source>
        <dbReference type="Google" id="ProtNLM"/>
    </source>
</evidence>
<proteinExistence type="predicted"/>
<gene>
    <name evidence="3" type="ORF">NCTC11923_00118</name>
</gene>
<feature type="chain" id="PRO_5039456630" description="Septum formation-related domain-containing protein" evidence="2">
    <location>
        <begin position="22"/>
        <end position="204"/>
    </location>
</feature>
<organism evidence="3 4">
    <name type="scientific">Actinomyces slackii</name>
    <dbReference type="NCBI Taxonomy" id="52774"/>
    <lineage>
        <taxon>Bacteria</taxon>
        <taxon>Bacillati</taxon>
        <taxon>Actinomycetota</taxon>
        <taxon>Actinomycetes</taxon>
        <taxon>Actinomycetales</taxon>
        <taxon>Actinomycetaceae</taxon>
        <taxon>Actinomyces</taxon>
    </lineage>
</organism>